<organism evidence="1 2">
    <name type="scientific">Malus domestica</name>
    <name type="common">Apple</name>
    <name type="synonym">Pyrus malus</name>
    <dbReference type="NCBI Taxonomy" id="3750"/>
    <lineage>
        <taxon>Eukaryota</taxon>
        <taxon>Viridiplantae</taxon>
        <taxon>Streptophyta</taxon>
        <taxon>Embryophyta</taxon>
        <taxon>Tracheophyta</taxon>
        <taxon>Spermatophyta</taxon>
        <taxon>Magnoliopsida</taxon>
        <taxon>eudicotyledons</taxon>
        <taxon>Gunneridae</taxon>
        <taxon>Pentapetalae</taxon>
        <taxon>rosids</taxon>
        <taxon>fabids</taxon>
        <taxon>Rosales</taxon>
        <taxon>Rosaceae</taxon>
        <taxon>Amygdaloideae</taxon>
        <taxon>Maleae</taxon>
        <taxon>Malus</taxon>
    </lineage>
</organism>
<protein>
    <submittedName>
        <fullName evidence="1">Uncharacterized protein</fullName>
    </submittedName>
</protein>
<accession>A0A498J270</accession>
<evidence type="ECO:0000313" key="2">
    <source>
        <dbReference type="Proteomes" id="UP000290289"/>
    </source>
</evidence>
<dbReference type="Proteomes" id="UP000290289">
    <property type="component" value="Chromosome 10"/>
</dbReference>
<proteinExistence type="predicted"/>
<comment type="caution">
    <text evidence="1">The sequence shown here is derived from an EMBL/GenBank/DDBJ whole genome shotgun (WGS) entry which is preliminary data.</text>
</comment>
<sequence>MKAVVMWRSIETLMASWKSNHEAPYTSSGEHRPFRGHFRPNHEDLADVQVSGDLRGFRGIFRSNHGELHVHILYNNPEYLICGVIFHPTAIWAVWEGSISNMVV</sequence>
<dbReference type="AlphaFoldDB" id="A0A498J270"/>
<name>A0A498J270_MALDO</name>
<reference evidence="1 2" key="1">
    <citation type="submission" date="2018-10" db="EMBL/GenBank/DDBJ databases">
        <title>A high-quality apple genome assembly.</title>
        <authorList>
            <person name="Hu J."/>
        </authorList>
    </citation>
    <scope>NUCLEOTIDE SEQUENCE [LARGE SCALE GENOMIC DNA]</scope>
    <source>
        <strain evidence="2">cv. HFTH1</strain>
        <tissue evidence="1">Young leaf</tissue>
    </source>
</reference>
<dbReference type="EMBL" id="RDQH01000336">
    <property type="protein sequence ID" value="RXH87521.1"/>
    <property type="molecule type" value="Genomic_DNA"/>
</dbReference>
<keyword evidence="2" id="KW-1185">Reference proteome</keyword>
<gene>
    <name evidence="1" type="ORF">DVH24_034421</name>
</gene>
<evidence type="ECO:0000313" key="1">
    <source>
        <dbReference type="EMBL" id="RXH87521.1"/>
    </source>
</evidence>